<dbReference type="Pfam" id="PF17963">
    <property type="entry name" value="Big_9"/>
    <property type="match status" value="8"/>
</dbReference>
<dbReference type="PANTHER" id="PTHR34720:SF9">
    <property type="entry name" value="BLR4714 PROTEIN"/>
    <property type="match status" value="1"/>
</dbReference>
<dbReference type="InterPro" id="IPR047589">
    <property type="entry name" value="DUF11_rpt"/>
</dbReference>
<evidence type="ECO:0000313" key="4">
    <source>
        <dbReference type="EMBL" id="MFC4067194.1"/>
    </source>
</evidence>
<dbReference type="Proteomes" id="UP001595867">
    <property type="component" value="Unassembled WGS sequence"/>
</dbReference>
<accession>A0ABV8IWE4</accession>
<organism evidence="4 5">
    <name type="scientific">Actinoplanes subglobosus</name>
    <dbReference type="NCBI Taxonomy" id="1547892"/>
    <lineage>
        <taxon>Bacteria</taxon>
        <taxon>Bacillati</taxon>
        <taxon>Actinomycetota</taxon>
        <taxon>Actinomycetes</taxon>
        <taxon>Micromonosporales</taxon>
        <taxon>Micromonosporaceae</taxon>
        <taxon>Actinoplanes</taxon>
    </lineage>
</organism>
<keyword evidence="2" id="KW-0732">Signal</keyword>
<evidence type="ECO:0000259" key="3">
    <source>
        <dbReference type="Pfam" id="PF01345"/>
    </source>
</evidence>
<name>A0ABV8IWE4_9ACTN</name>
<evidence type="ECO:0000256" key="1">
    <source>
        <dbReference type="SAM" id="MobiDB-lite"/>
    </source>
</evidence>
<dbReference type="NCBIfam" id="TIGR01451">
    <property type="entry name" value="B_ant_repeat"/>
    <property type="match status" value="1"/>
</dbReference>
<evidence type="ECO:0000313" key="5">
    <source>
        <dbReference type="Proteomes" id="UP001595867"/>
    </source>
</evidence>
<dbReference type="Gene3D" id="2.60.40.3440">
    <property type="match status" value="6"/>
</dbReference>
<feature type="domain" description="DUF11" evidence="3">
    <location>
        <begin position="503"/>
        <end position="614"/>
    </location>
</feature>
<dbReference type="EMBL" id="JBHSBL010000017">
    <property type="protein sequence ID" value="MFC4067194.1"/>
    <property type="molecule type" value="Genomic_DNA"/>
</dbReference>
<dbReference type="Pfam" id="PF01345">
    <property type="entry name" value="DUF11"/>
    <property type="match status" value="2"/>
</dbReference>
<proteinExistence type="predicted"/>
<reference evidence="5" key="1">
    <citation type="journal article" date="2019" name="Int. J. Syst. Evol. Microbiol.">
        <title>The Global Catalogue of Microorganisms (GCM) 10K type strain sequencing project: providing services to taxonomists for standard genome sequencing and annotation.</title>
        <authorList>
            <consortium name="The Broad Institute Genomics Platform"/>
            <consortium name="The Broad Institute Genome Sequencing Center for Infectious Disease"/>
            <person name="Wu L."/>
            <person name="Ma J."/>
        </authorList>
    </citation>
    <scope>NUCLEOTIDE SEQUENCE [LARGE SCALE GENOMIC DNA]</scope>
    <source>
        <strain evidence="5">TBRC 5832</strain>
    </source>
</reference>
<feature type="signal peptide" evidence="2">
    <location>
        <begin position="1"/>
        <end position="27"/>
    </location>
</feature>
<feature type="chain" id="PRO_5047303294" evidence="2">
    <location>
        <begin position="28"/>
        <end position="1474"/>
    </location>
</feature>
<dbReference type="PANTHER" id="PTHR34720">
    <property type="entry name" value="MICROCYSTIN DEPENDENT PROTEIN"/>
    <property type="match status" value="1"/>
</dbReference>
<feature type="domain" description="DUF11" evidence="3">
    <location>
        <begin position="363"/>
        <end position="458"/>
    </location>
</feature>
<comment type="caution">
    <text evidence="4">The sequence shown here is derived from an EMBL/GenBank/DDBJ whole genome shotgun (WGS) entry which is preliminary data.</text>
</comment>
<sequence length="1474" mass="148676">MRGRLLGILLLVLAVLITAAPPGPAEAAITTPFAARFDVNANGAIMLRGNASLTCPIGVGTCANARNGIGSTATEELNDNGYAMVYTDTDGDPATFNDSTATVAMPAGSSVLFAGLYWGADPRAGTSGAAAPTPADKGKVLFRTPSAATWTPVVSTSLFMISATGAYQGFADVTALVAGAGDGVYGVANIQSGRGVDRYAGWTLVIAYRNAAEDYRSLRVYDGFGSISGTESVQIPVTGFETPHSGPVHTEVGAVSYEGDLGKFGDELRLDGQLLSDGANPADNVFNSTVSERGSPVGGRNPPYTNLFGVDIDQIAADGVLGNAVTSATLSMKTNGETYYPGVITIAIDLYAPKIVTTSTATDVDGDSLLPGDEIEYRIEVRNEGNDWADGVVISDAFPAWTTYVPGSLTVEGVPAADPADADAAEVTGGAAVFRLGSIPYLGATWVTFRVRVDVGVPAGHAISNMVNAGYTGRTTSVSVTSSGGAVASTVLQPDADLAAALTVTPDTVQRPATPQPVAYTAIVTNGGPDLEPDARVTITLPAGVTAGTLPFGCMAVGAVVTCPLGPLLAGHQASVTVPAEAGSTAAASAVATLTVAGDGRDTGPGDDTATATLRVNSRPTAPAANAVTSHNDPVTIDVAALVSDPDDTVLTVTLASVPGHGTAVAGADGKITYLPSVGWTGTDTFSYQVDDGSGGVRTATITVTTANVPPVAGDDETGTPSGQAVAIAVLDNDTDVNVPDPLSVAVHIPPDPAEGTVGQAGNVLTFTPAGGFTGRAHFTYTVMDSHGDQDIGDVWVDVANTAPTAADDLASTDHHTDVLIDVIDNDYDPDGDPLGIDSVGTPADGTAIDDNDLVRYQPPAGFRGDVTFPYAISDGHTTVTATVTVTVRNASPVATDHTATIGTGQYADVDVLTGATDVNTGDPLRIAGTTIPAHGTAVVQAGGIIRYTPDQTFWGTDDFDFTIDDGNGGTDTRRITVTVTNGLPVARADAITVPAGSAKVIDVFANDTDDPNGETVTVTVTVPPAHGTAVPGPGRMITFTPTAGYLGPDTFDYTLSDGNGTTTTTVTIGVVNIAPQARADTAVTDTDTPVTVDLLGNDDDANGDPVTVAAVTGGGFGTIRRGPGGTVTYRPRAGFQGVDTVGYTIEDPARASSSAVLTVIVRNAPPVAVDDDFAAEESAPTILDVLANDHDPNTGQPLTVTEVRTTGGGTAVIDTGGTVTYVSAPGAWTDSLTYTISDDMGRTDSAAVTVHIYRLPRPTPSATASASPPVPPSPTSPSPGAPPSGSPSPVPGSPSPGSPSPGSPSPGSPSPGSPSPGSPSPAPPSSGPNRPPLVTGDLTAVTSGEEVTLWPAGNDSDPDGDDITLVGVGRPAHGTARTGPGPGIAAAGESIGAVTYIPDDGFTGLDRFTYTITDGRGGTATGMITVRVTAARPDMPVTGPDSASVARAGALVVLTGAFLRWLTAARPGRHRKR</sequence>
<keyword evidence="5" id="KW-1185">Reference proteome</keyword>
<dbReference type="RefSeq" id="WP_378068131.1">
    <property type="nucleotide sequence ID" value="NZ_JBHSBL010000017.1"/>
</dbReference>
<dbReference type="Gene3D" id="2.60.40.2810">
    <property type="match status" value="2"/>
</dbReference>
<feature type="compositionally biased region" description="Pro residues" evidence="1">
    <location>
        <begin position="1269"/>
        <end position="1332"/>
    </location>
</feature>
<feature type="region of interest" description="Disordered" evidence="1">
    <location>
        <begin position="1259"/>
        <end position="1338"/>
    </location>
</feature>
<protein>
    <submittedName>
        <fullName evidence="4">Ig-like domain-containing protein</fullName>
    </submittedName>
</protein>
<gene>
    <name evidence="4" type="ORF">ACFO0C_19860</name>
</gene>
<evidence type="ECO:0000256" key="2">
    <source>
        <dbReference type="SAM" id="SignalP"/>
    </source>
</evidence>
<dbReference type="InterPro" id="IPR001434">
    <property type="entry name" value="OmcB-like_DUF11"/>
</dbReference>
<dbReference type="NCBIfam" id="NF012211">
    <property type="entry name" value="tand_rpt_95"/>
    <property type="match status" value="8"/>
</dbReference>